<sequence length="111" mass="13274">MKVLKFSHLYTKIDDLQSGQTITTIRRRLKGIQINDCIYVKLNNRYLCIAKIVKIEKKKLKDISTDLLKKDTDKKTRQEAVQLLNSFYRNKITEDEELFIFYLKKKDVFII</sequence>
<feature type="domain" description="ASCH" evidence="1">
    <location>
        <begin position="15"/>
        <end position="101"/>
    </location>
</feature>
<dbReference type="Pfam" id="PF04266">
    <property type="entry name" value="ASCH"/>
    <property type="match status" value="1"/>
</dbReference>
<dbReference type="AlphaFoldDB" id="A0A9Y1BR07"/>
<organism evidence="2">
    <name type="scientific">Candidatus Heimdallarchaeum endolithica</name>
    <dbReference type="NCBI Taxonomy" id="2876572"/>
    <lineage>
        <taxon>Archaea</taxon>
        <taxon>Promethearchaeati</taxon>
        <taxon>Candidatus Heimdallarchaeota</taxon>
        <taxon>Candidatus Heimdallarchaeia (ex Rinke et al. 2021) (nom. nud.)</taxon>
        <taxon>Candidatus Heimdallarchaeales</taxon>
        <taxon>Candidatus Heimdallarchaeaceae</taxon>
        <taxon>Candidatus Heimdallarchaeum</taxon>
    </lineage>
</organism>
<evidence type="ECO:0000259" key="1">
    <source>
        <dbReference type="Pfam" id="PF04266"/>
    </source>
</evidence>
<reference evidence="2" key="1">
    <citation type="journal article" date="2022" name="Nat. Microbiol.">
        <title>Unique mobile elements and scalable gene flow at the prokaryote-eukaryote boundary revealed by circularized Asgard archaea genomes.</title>
        <authorList>
            <person name="Wu F."/>
            <person name="Speth D.R."/>
            <person name="Philosof A."/>
            <person name="Cremiere A."/>
            <person name="Narayanan A."/>
            <person name="Barco R.A."/>
            <person name="Connon S.A."/>
            <person name="Amend J.P."/>
            <person name="Antoshechkin I.A."/>
            <person name="Orphan V.J."/>
        </authorList>
    </citation>
    <scope>NUCLEOTIDE SEQUENCE</scope>
    <source>
        <strain evidence="2">PR6</strain>
    </source>
</reference>
<name>A0A9Y1BR07_9ARCH</name>
<protein>
    <submittedName>
        <fullName evidence="2">ASCH domain-containing protein</fullName>
    </submittedName>
</protein>
<dbReference type="EMBL" id="CP084167">
    <property type="protein sequence ID" value="UJG43608.1"/>
    <property type="molecule type" value="Genomic_DNA"/>
</dbReference>
<accession>A0A9Y1BR07</accession>
<dbReference type="InterPro" id="IPR007374">
    <property type="entry name" value="ASCH_domain"/>
</dbReference>
<proteinExistence type="predicted"/>
<gene>
    <name evidence="2" type="ORF">K9W46_00150</name>
</gene>
<dbReference type="Proteomes" id="UP001200513">
    <property type="component" value="Chromosome"/>
</dbReference>
<evidence type="ECO:0000313" key="2">
    <source>
        <dbReference type="EMBL" id="UJG43608.1"/>
    </source>
</evidence>